<organism evidence="1 2">
    <name type="scientific">Mesorhizobium australicum</name>
    <dbReference type="NCBI Taxonomy" id="536018"/>
    <lineage>
        <taxon>Bacteria</taxon>
        <taxon>Pseudomonadati</taxon>
        <taxon>Pseudomonadota</taxon>
        <taxon>Alphaproteobacteria</taxon>
        <taxon>Hyphomicrobiales</taxon>
        <taxon>Phyllobacteriaceae</taxon>
        <taxon>Mesorhizobium</taxon>
    </lineage>
</organism>
<keyword evidence="2" id="KW-1185">Reference proteome</keyword>
<dbReference type="AlphaFoldDB" id="A0A1X7NFJ0"/>
<dbReference type="Proteomes" id="UP000193083">
    <property type="component" value="Unassembled WGS sequence"/>
</dbReference>
<evidence type="ECO:0000313" key="2">
    <source>
        <dbReference type="Proteomes" id="UP000193083"/>
    </source>
</evidence>
<proteinExistence type="predicted"/>
<accession>A0A1X7NFJ0</accession>
<dbReference type="OrthoDB" id="8419627at2"/>
<dbReference type="EMBL" id="FXBL01000004">
    <property type="protein sequence ID" value="SMH35637.1"/>
    <property type="molecule type" value="Genomic_DNA"/>
</dbReference>
<evidence type="ECO:0000313" key="1">
    <source>
        <dbReference type="EMBL" id="SMH35637.1"/>
    </source>
</evidence>
<dbReference type="RefSeq" id="WP_085463697.1">
    <property type="nucleotide sequence ID" value="NZ_FXBL01000004.1"/>
</dbReference>
<sequence length="135" mass="14375">MARRGSSFGFLGRFGRSEDLRSVDAALRTFDLHPSLVPEGVKLALVNLLKDRHGENEPPPQAYPPVAALFAYCVLGGGAFAHANGDEALSDASRRVDAALAHGSGIDADIVLLSHHARMIQPEVVELHGIDIDQG</sequence>
<gene>
    <name evidence="1" type="ORF">SAMN02982922_1621</name>
</gene>
<protein>
    <submittedName>
        <fullName evidence="1">Uncharacterized protein</fullName>
    </submittedName>
</protein>
<name>A0A1X7NFJ0_9HYPH</name>
<reference evidence="1 2" key="1">
    <citation type="submission" date="2017-04" db="EMBL/GenBank/DDBJ databases">
        <authorList>
            <person name="Afonso C.L."/>
            <person name="Miller P.J."/>
            <person name="Scott M.A."/>
            <person name="Spackman E."/>
            <person name="Goraichik I."/>
            <person name="Dimitrov K.M."/>
            <person name="Suarez D.L."/>
            <person name="Swayne D.E."/>
        </authorList>
    </citation>
    <scope>NUCLEOTIDE SEQUENCE [LARGE SCALE GENOMIC DNA]</scope>
    <source>
        <strain evidence="1 2">B5P</strain>
    </source>
</reference>